<keyword evidence="16" id="KW-0137">Centromere</keyword>
<feature type="compositionally biased region" description="Gly residues" evidence="19">
    <location>
        <begin position="200"/>
        <end position="233"/>
    </location>
</feature>
<evidence type="ECO:0000256" key="7">
    <source>
        <dbReference type="ARBA" id="ARBA00022618"/>
    </source>
</evidence>
<feature type="compositionally biased region" description="Polar residues" evidence="19">
    <location>
        <begin position="29"/>
        <end position="47"/>
    </location>
</feature>
<sequence>MSKQTDPPDLGQLSLDDDPNEDVFASPESGATTQKQTPTSTASSAHKQQQRARSHSESRDVHLRAELERVREVNRVIEGVTSSLEKAKANMGNVQRTVESASTLLGTWTRILSQTEHNQRLILNPQWQGATQDLEDAENDDMRRQQEAEKRVAEDQRRREETQRKAEEEERRRAVATPTGGRGSKTRGTRGTTSSSRGYTGVGGQTGRGRGTTGARGSGIGRGSASGRGRGLG</sequence>
<evidence type="ECO:0000256" key="13">
    <source>
        <dbReference type="ARBA" id="ARBA00023212"/>
    </source>
</evidence>
<evidence type="ECO:0000256" key="17">
    <source>
        <dbReference type="ARBA" id="ARBA00044152"/>
    </source>
</evidence>
<dbReference type="Pfam" id="PF08651">
    <property type="entry name" value="DASH_Duo1"/>
    <property type="match status" value="1"/>
</dbReference>
<evidence type="ECO:0000313" key="20">
    <source>
        <dbReference type="EMBL" id="KAK5692512.1"/>
    </source>
</evidence>
<dbReference type="AlphaFoldDB" id="A0AAN7VZY1"/>
<keyword evidence="15" id="KW-0131">Cell cycle</keyword>
<dbReference type="GO" id="GO:0007059">
    <property type="term" value="P:chromosome segregation"/>
    <property type="evidence" value="ECO:0007669"/>
    <property type="project" value="UniProtKB-KW"/>
</dbReference>
<evidence type="ECO:0000256" key="15">
    <source>
        <dbReference type="ARBA" id="ARBA00023306"/>
    </source>
</evidence>
<dbReference type="PANTHER" id="PTHR28216:SF1">
    <property type="entry name" value="DASH COMPLEX SUBUNIT DUO1"/>
    <property type="match status" value="1"/>
</dbReference>
<dbReference type="GO" id="GO:0005874">
    <property type="term" value="C:microtubule"/>
    <property type="evidence" value="ECO:0007669"/>
    <property type="project" value="UniProtKB-KW"/>
</dbReference>
<dbReference type="Proteomes" id="UP001310594">
    <property type="component" value="Unassembled WGS sequence"/>
</dbReference>
<keyword evidence="7" id="KW-0132">Cell division</keyword>
<keyword evidence="6" id="KW-0963">Cytoplasm</keyword>
<feature type="compositionally biased region" description="Basic and acidic residues" evidence="19">
    <location>
        <begin position="140"/>
        <end position="173"/>
    </location>
</feature>
<evidence type="ECO:0000256" key="1">
    <source>
        <dbReference type="ARBA" id="ARBA00004123"/>
    </source>
</evidence>
<dbReference type="PANTHER" id="PTHR28216">
    <property type="entry name" value="DASH COMPLEX SUBUNIT DUO1"/>
    <property type="match status" value="1"/>
</dbReference>
<keyword evidence="12" id="KW-0175">Coiled coil</keyword>
<evidence type="ECO:0000256" key="9">
    <source>
        <dbReference type="ARBA" id="ARBA00022776"/>
    </source>
</evidence>
<feature type="region of interest" description="Disordered" evidence="19">
    <location>
        <begin position="135"/>
        <end position="233"/>
    </location>
</feature>
<feature type="compositionally biased region" description="Low complexity" evidence="19">
    <location>
        <begin position="189"/>
        <end position="199"/>
    </location>
</feature>
<evidence type="ECO:0000256" key="2">
    <source>
        <dbReference type="ARBA" id="ARBA00004186"/>
    </source>
</evidence>
<dbReference type="GO" id="GO:0051301">
    <property type="term" value="P:cell division"/>
    <property type="evidence" value="ECO:0007669"/>
    <property type="project" value="UniProtKB-KW"/>
</dbReference>
<keyword evidence="9" id="KW-0498">Mitosis</keyword>
<dbReference type="GO" id="GO:0072686">
    <property type="term" value="C:mitotic spindle"/>
    <property type="evidence" value="ECO:0007669"/>
    <property type="project" value="InterPro"/>
</dbReference>
<dbReference type="GO" id="GO:0000278">
    <property type="term" value="P:mitotic cell cycle"/>
    <property type="evidence" value="ECO:0007669"/>
    <property type="project" value="InterPro"/>
</dbReference>
<evidence type="ECO:0000256" key="10">
    <source>
        <dbReference type="ARBA" id="ARBA00022829"/>
    </source>
</evidence>
<evidence type="ECO:0000313" key="21">
    <source>
        <dbReference type="Proteomes" id="UP001310594"/>
    </source>
</evidence>
<evidence type="ECO:0000256" key="19">
    <source>
        <dbReference type="SAM" id="MobiDB-lite"/>
    </source>
</evidence>
<dbReference type="InterPro" id="IPR013960">
    <property type="entry name" value="DASH_Duo1"/>
</dbReference>
<feature type="compositionally biased region" description="Basic and acidic residues" evidence="19">
    <location>
        <begin position="54"/>
        <end position="65"/>
    </location>
</feature>
<evidence type="ECO:0000256" key="12">
    <source>
        <dbReference type="ARBA" id="ARBA00023054"/>
    </source>
</evidence>
<evidence type="ECO:0000256" key="18">
    <source>
        <dbReference type="ARBA" id="ARBA00044358"/>
    </source>
</evidence>
<name>A0AAN7VZY1_9PEZI</name>
<gene>
    <name evidence="20" type="ORF">LTR97_010821</name>
</gene>
<evidence type="ECO:0000256" key="8">
    <source>
        <dbReference type="ARBA" id="ARBA00022701"/>
    </source>
</evidence>
<keyword evidence="11" id="KW-0995">Kinetochore</keyword>
<organism evidence="20 21">
    <name type="scientific">Elasticomyces elasticus</name>
    <dbReference type="NCBI Taxonomy" id="574655"/>
    <lineage>
        <taxon>Eukaryota</taxon>
        <taxon>Fungi</taxon>
        <taxon>Dikarya</taxon>
        <taxon>Ascomycota</taxon>
        <taxon>Pezizomycotina</taxon>
        <taxon>Dothideomycetes</taxon>
        <taxon>Dothideomycetidae</taxon>
        <taxon>Mycosphaerellales</taxon>
        <taxon>Teratosphaeriaceae</taxon>
        <taxon>Elasticomyces</taxon>
    </lineage>
</organism>
<keyword evidence="5" id="KW-0158">Chromosome</keyword>
<keyword evidence="14" id="KW-0539">Nucleus</keyword>
<comment type="caution">
    <text evidence="20">The sequence shown here is derived from an EMBL/GenBank/DDBJ whole genome shotgun (WGS) entry which is preliminary data.</text>
</comment>
<dbReference type="EMBL" id="JAVRQU010000019">
    <property type="protein sequence ID" value="KAK5692512.1"/>
    <property type="molecule type" value="Genomic_DNA"/>
</dbReference>
<keyword evidence="10" id="KW-0159">Chromosome partition</keyword>
<evidence type="ECO:0000256" key="6">
    <source>
        <dbReference type="ARBA" id="ARBA00022490"/>
    </source>
</evidence>
<comment type="similarity">
    <text evidence="4">Belongs to the DASH complex DUO1 family.</text>
</comment>
<proteinExistence type="inferred from homology"/>
<evidence type="ECO:0000256" key="11">
    <source>
        <dbReference type="ARBA" id="ARBA00022838"/>
    </source>
</evidence>
<feature type="region of interest" description="Disordered" evidence="19">
    <location>
        <begin position="1"/>
        <end position="65"/>
    </location>
</feature>
<keyword evidence="13" id="KW-0206">Cytoskeleton</keyword>
<comment type="subcellular location">
    <subcellularLocation>
        <location evidence="3">Chromosome</location>
        <location evidence="3">Centromere</location>
        <location evidence="3">Kinetochore</location>
    </subcellularLocation>
    <subcellularLocation>
        <location evidence="2">Cytoplasm</location>
        <location evidence="2">Cytoskeleton</location>
        <location evidence="2">Spindle</location>
    </subcellularLocation>
    <subcellularLocation>
        <location evidence="1">Nucleus</location>
    </subcellularLocation>
</comment>
<accession>A0AAN7VZY1</accession>
<evidence type="ECO:0000256" key="16">
    <source>
        <dbReference type="ARBA" id="ARBA00023328"/>
    </source>
</evidence>
<dbReference type="GO" id="GO:0042729">
    <property type="term" value="C:DASH complex"/>
    <property type="evidence" value="ECO:0007669"/>
    <property type="project" value="InterPro"/>
</dbReference>
<evidence type="ECO:0000256" key="14">
    <source>
        <dbReference type="ARBA" id="ARBA00023242"/>
    </source>
</evidence>
<evidence type="ECO:0000256" key="4">
    <source>
        <dbReference type="ARBA" id="ARBA00005366"/>
    </source>
</evidence>
<protein>
    <recommendedName>
        <fullName evidence="17">DASH complex subunit DUO1</fullName>
    </recommendedName>
    <alternativeName>
        <fullName evidence="18">Outer kinetochore protein DUO1</fullName>
    </alternativeName>
</protein>
<reference evidence="20" key="1">
    <citation type="submission" date="2023-08" db="EMBL/GenBank/DDBJ databases">
        <title>Black Yeasts Isolated from many extreme environments.</title>
        <authorList>
            <person name="Coleine C."/>
            <person name="Stajich J.E."/>
            <person name="Selbmann L."/>
        </authorList>
    </citation>
    <scope>NUCLEOTIDE SEQUENCE</scope>
    <source>
        <strain evidence="20">CCFEE 5810</strain>
    </source>
</reference>
<keyword evidence="8" id="KW-0493">Microtubule</keyword>
<evidence type="ECO:0000256" key="3">
    <source>
        <dbReference type="ARBA" id="ARBA00004629"/>
    </source>
</evidence>
<evidence type="ECO:0000256" key="5">
    <source>
        <dbReference type="ARBA" id="ARBA00022454"/>
    </source>
</evidence>